<evidence type="ECO:0000256" key="7">
    <source>
        <dbReference type="PROSITE-ProRule" id="PRU01050"/>
    </source>
</evidence>
<dbReference type="NCBIfam" id="TIGR00436">
    <property type="entry name" value="era"/>
    <property type="match status" value="1"/>
</dbReference>
<dbReference type="AlphaFoldDB" id="A0A7C6AEE5"/>
<feature type="region of interest" description="G2" evidence="7">
    <location>
        <begin position="36"/>
        <end position="40"/>
    </location>
</feature>
<accession>A0A7C6AEE5</accession>
<protein>
    <recommendedName>
        <fullName evidence="2 6">GTPase Era</fullName>
    </recommendedName>
</protein>
<feature type="region of interest" description="G3" evidence="7">
    <location>
        <begin position="57"/>
        <end position="60"/>
    </location>
</feature>
<comment type="similarity">
    <text evidence="1 6 7 8">Belongs to the TRAFAC class TrmE-Era-EngA-EngB-Septin-like GTPase superfamily. Era GTPase family.</text>
</comment>
<evidence type="ECO:0000259" key="9">
    <source>
        <dbReference type="PROSITE" id="PS50823"/>
    </source>
</evidence>
<feature type="region of interest" description="G5" evidence="7">
    <location>
        <begin position="145"/>
        <end position="147"/>
    </location>
</feature>
<feature type="domain" description="Era-type G" evidence="10">
    <location>
        <begin position="2"/>
        <end position="166"/>
    </location>
</feature>
<keyword evidence="3 6" id="KW-0547">Nucleotide-binding</keyword>
<dbReference type="GO" id="GO:0000028">
    <property type="term" value="P:ribosomal small subunit assembly"/>
    <property type="evidence" value="ECO:0007669"/>
    <property type="project" value="TreeGrafter"/>
</dbReference>
<dbReference type="PRINTS" id="PR00326">
    <property type="entry name" value="GTP1OBG"/>
</dbReference>
<evidence type="ECO:0000256" key="8">
    <source>
        <dbReference type="RuleBase" id="RU003761"/>
    </source>
</evidence>
<dbReference type="InterPro" id="IPR006073">
    <property type="entry name" value="GTP-bd"/>
</dbReference>
<keyword evidence="4 6" id="KW-0694">RNA-binding</keyword>
<comment type="caution">
    <text evidence="11">The sequence shown here is derived from an EMBL/GenBank/DDBJ whole genome shotgun (WGS) entry which is preliminary data.</text>
</comment>
<dbReference type="EMBL" id="DTHJ01000024">
    <property type="protein sequence ID" value="HHS62216.1"/>
    <property type="molecule type" value="Genomic_DNA"/>
</dbReference>
<comment type="subunit">
    <text evidence="6">Monomer.</text>
</comment>
<dbReference type="InterPro" id="IPR005225">
    <property type="entry name" value="Small_GTP-bd"/>
</dbReference>
<dbReference type="InterPro" id="IPR030388">
    <property type="entry name" value="G_ERA_dom"/>
</dbReference>
<feature type="domain" description="KH type-2" evidence="9">
    <location>
        <begin position="197"/>
        <end position="274"/>
    </location>
</feature>
<dbReference type="Gene3D" id="3.30.300.20">
    <property type="match status" value="1"/>
</dbReference>
<evidence type="ECO:0000256" key="6">
    <source>
        <dbReference type="HAMAP-Rule" id="MF_00367"/>
    </source>
</evidence>
<reference evidence="11" key="1">
    <citation type="journal article" date="2020" name="mSystems">
        <title>Genome- and Community-Level Interaction Insights into Carbon Utilization and Element Cycling Functions of Hydrothermarchaeota in Hydrothermal Sediment.</title>
        <authorList>
            <person name="Zhou Z."/>
            <person name="Liu Y."/>
            <person name="Xu W."/>
            <person name="Pan J."/>
            <person name="Luo Z.H."/>
            <person name="Li M."/>
        </authorList>
    </citation>
    <scope>NUCLEOTIDE SEQUENCE [LARGE SCALE GENOMIC DNA]</scope>
    <source>
        <strain evidence="11">SpSt-783</strain>
    </source>
</reference>
<dbReference type="CDD" id="cd22534">
    <property type="entry name" value="KH-II_Era"/>
    <property type="match status" value="1"/>
</dbReference>
<comment type="function">
    <text evidence="6">An essential GTPase that binds both GDP and GTP, with rapid nucleotide exchange. Plays a role in 16S rRNA processing and 30S ribosomal subunit biogenesis and possibly also in cell cycle regulation and energy metabolism.</text>
</comment>
<dbReference type="HAMAP" id="MF_00367">
    <property type="entry name" value="GTPase_Era"/>
    <property type="match status" value="1"/>
</dbReference>
<proteinExistence type="inferred from homology"/>
<dbReference type="Pfam" id="PF01926">
    <property type="entry name" value="MMR_HSR1"/>
    <property type="match status" value="1"/>
</dbReference>
<dbReference type="PANTHER" id="PTHR42698">
    <property type="entry name" value="GTPASE ERA"/>
    <property type="match status" value="1"/>
</dbReference>
<dbReference type="PROSITE" id="PS50823">
    <property type="entry name" value="KH_TYPE_2"/>
    <property type="match status" value="1"/>
</dbReference>
<keyword evidence="6" id="KW-0472">Membrane</keyword>
<feature type="binding site" evidence="6">
    <location>
        <begin position="57"/>
        <end position="61"/>
    </location>
    <ligand>
        <name>GTP</name>
        <dbReference type="ChEBI" id="CHEBI:37565"/>
    </ligand>
</feature>
<evidence type="ECO:0000256" key="2">
    <source>
        <dbReference type="ARBA" id="ARBA00020484"/>
    </source>
</evidence>
<dbReference type="GO" id="GO:0003924">
    <property type="term" value="F:GTPase activity"/>
    <property type="evidence" value="ECO:0007669"/>
    <property type="project" value="UniProtKB-UniRule"/>
</dbReference>
<keyword evidence="6" id="KW-1003">Cell membrane</keyword>
<dbReference type="SUPFAM" id="SSF54814">
    <property type="entry name" value="Prokaryotic type KH domain (KH-domain type II)"/>
    <property type="match status" value="1"/>
</dbReference>
<name>A0A7C6AEE5_UNCW3</name>
<feature type="region of interest" description="G4" evidence="7">
    <location>
        <begin position="117"/>
        <end position="120"/>
    </location>
</feature>
<feature type="region of interest" description="G1" evidence="7">
    <location>
        <begin position="10"/>
        <end position="17"/>
    </location>
</feature>
<gene>
    <name evidence="6" type="primary">era</name>
    <name evidence="11" type="ORF">ENV70_01185</name>
</gene>
<dbReference type="InterPro" id="IPR009019">
    <property type="entry name" value="KH_sf_prok-type"/>
</dbReference>
<dbReference type="GO" id="GO:0005886">
    <property type="term" value="C:plasma membrane"/>
    <property type="evidence" value="ECO:0007669"/>
    <property type="project" value="UniProtKB-SubCell"/>
</dbReference>
<dbReference type="GO" id="GO:0005525">
    <property type="term" value="F:GTP binding"/>
    <property type="evidence" value="ECO:0007669"/>
    <property type="project" value="UniProtKB-UniRule"/>
</dbReference>
<dbReference type="InterPro" id="IPR015946">
    <property type="entry name" value="KH_dom-like_a/b"/>
</dbReference>
<dbReference type="GO" id="GO:0043024">
    <property type="term" value="F:ribosomal small subunit binding"/>
    <property type="evidence" value="ECO:0007669"/>
    <property type="project" value="TreeGrafter"/>
</dbReference>
<keyword evidence="5 6" id="KW-0342">GTP-binding</keyword>
<evidence type="ECO:0000259" key="10">
    <source>
        <dbReference type="PROSITE" id="PS51713"/>
    </source>
</evidence>
<dbReference type="Pfam" id="PF07650">
    <property type="entry name" value="KH_2"/>
    <property type="match status" value="1"/>
</dbReference>
<feature type="binding site" evidence="6">
    <location>
        <begin position="10"/>
        <end position="17"/>
    </location>
    <ligand>
        <name>GTP</name>
        <dbReference type="ChEBI" id="CHEBI:37565"/>
    </ligand>
</feature>
<dbReference type="InterPro" id="IPR027417">
    <property type="entry name" value="P-loop_NTPase"/>
</dbReference>
<dbReference type="PANTHER" id="PTHR42698:SF1">
    <property type="entry name" value="GTPASE ERA, MITOCHONDRIAL"/>
    <property type="match status" value="1"/>
</dbReference>
<dbReference type="GO" id="GO:0070181">
    <property type="term" value="F:small ribosomal subunit rRNA binding"/>
    <property type="evidence" value="ECO:0007669"/>
    <property type="project" value="UniProtKB-UniRule"/>
</dbReference>
<comment type="subcellular location">
    <subcellularLocation>
        <location evidence="6">Cytoplasm</location>
    </subcellularLocation>
    <subcellularLocation>
        <location evidence="6">Cell membrane</location>
        <topology evidence="6">Peripheral membrane protein</topology>
    </subcellularLocation>
</comment>
<dbReference type="NCBIfam" id="TIGR00231">
    <property type="entry name" value="small_GTP"/>
    <property type="match status" value="1"/>
</dbReference>
<dbReference type="InterPro" id="IPR004044">
    <property type="entry name" value="KH_dom_type_2"/>
</dbReference>
<evidence type="ECO:0000256" key="3">
    <source>
        <dbReference type="ARBA" id="ARBA00022741"/>
    </source>
</evidence>
<dbReference type="GO" id="GO:0005829">
    <property type="term" value="C:cytosol"/>
    <property type="evidence" value="ECO:0007669"/>
    <property type="project" value="TreeGrafter"/>
</dbReference>
<keyword evidence="6" id="KW-0963">Cytoplasm</keyword>
<evidence type="ECO:0000256" key="1">
    <source>
        <dbReference type="ARBA" id="ARBA00007921"/>
    </source>
</evidence>
<organism evidence="11">
    <name type="scientific">candidate division WOR-3 bacterium</name>
    <dbReference type="NCBI Taxonomy" id="2052148"/>
    <lineage>
        <taxon>Bacteria</taxon>
        <taxon>Bacteria division WOR-3</taxon>
    </lineage>
</organism>
<evidence type="ECO:0000256" key="5">
    <source>
        <dbReference type="ARBA" id="ARBA00023134"/>
    </source>
</evidence>
<evidence type="ECO:0000313" key="11">
    <source>
        <dbReference type="EMBL" id="HHS62216.1"/>
    </source>
</evidence>
<dbReference type="Gene3D" id="3.40.50.300">
    <property type="entry name" value="P-loop containing nucleotide triphosphate hydrolases"/>
    <property type="match status" value="1"/>
</dbReference>
<dbReference type="FunFam" id="3.30.300.20:FF:000003">
    <property type="entry name" value="GTPase Era"/>
    <property type="match status" value="1"/>
</dbReference>
<dbReference type="CDD" id="cd04163">
    <property type="entry name" value="Era"/>
    <property type="match status" value="1"/>
</dbReference>
<dbReference type="PROSITE" id="PS51713">
    <property type="entry name" value="G_ERA"/>
    <property type="match status" value="1"/>
</dbReference>
<evidence type="ECO:0000256" key="4">
    <source>
        <dbReference type="ARBA" id="ARBA00022884"/>
    </source>
</evidence>
<dbReference type="SUPFAM" id="SSF52540">
    <property type="entry name" value="P-loop containing nucleoside triphosphate hydrolases"/>
    <property type="match status" value="1"/>
</dbReference>
<keyword evidence="6" id="KW-0690">Ribosome biogenesis</keyword>
<sequence length="288" mass="33487">MKSGYVAIIGEPNVGKSTLLNRLINTKLSIVSDKPQTTRNKILGILTENDCQCIFIDTPGIFEPTYELQEMMVNAAKEAIKDADLLIWLVDPFFKPEKFPLKFLKFFDEKKLIIAINKIDLVKKNDILPLIDKLKVYNPDEIFPISALNGDGVEALKQMLFEKLPEGPFLYEPDQISDQPERFFVSEIIREKLFIHLKKEIPYATCVMIEEFKEQEGRKIYIRATIYVERDTQKRILIGKGGKLLKKIGIEARKEIENFLGREVYIDLWVKVKEKWRKNPVFLKELGY</sequence>
<feature type="binding site" evidence="6">
    <location>
        <begin position="117"/>
        <end position="120"/>
    </location>
    <ligand>
        <name>GTP</name>
        <dbReference type="ChEBI" id="CHEBI:37565"/>
    </ligand>
</feature>
<dbReference type="NCBIfam" id="NF000908">
    <property type="entry name" value="PRK00089.1"/>
    <property type="match status" value="1"/>
</dbReference>
<dbReference type="InterPro" id="IPR005662">
    <property type="entry name" value="GTPase_Era-like"/>
</dbReference>
<keyword evidence="6" id="KW-0699">rRNA-binding</keyword>